<dbReference type="FunFam" id="3.30.565.10:FF:000010">
    <property type="entry name" value="Sensor histidine kinase RcsC"/>
    <property type="match status" value="1"/>
</dbReference>
<dbReference type="Pfam" id="PF00072">
    <property type="entry name" value="Response_reg"/>
    <property type="match status" value="1"/>
</dbReference>
<dbReference type="InterPro" id="IPR029151">
    <property type="entry name" value="Sensor-like_sf"/>
</dbReference>
<dbReference type="InterPro" id="IPR036641">
    <property type="entry name" value="HPT_dom_sf"/>
</dbReference>
<feature type="domain" description="Response regulatory" evidence="20">
    <location>
        <begin position="890"/>
        <end position="1014"/>
    </location>
</feature>
<evidence type="ECO:0000256" key="4">
    <source>
        <dbReference type="ARBA" id="ARBA00012438"/>
    </source>
</evidence>
<dbReference type="Pfam" id="PF00512">
    <property type="entry name" value="HisKA"/>
    <property type="match status" value="1"/>
</dbReference>
<keyword evidence="11" id="KW-0378">Hydrolase</keyword>
<feature type="domain" description="Histidine kinase" evidence="19">
    <location>
        <begin position="521"/>
        <end position="742"/>
    </location>
</feature>
<dbReference type="SUPFAM" id="SSF47226">
    <property type="entry name" value="Histidine-containing phosphotransfer domain, HPT domain"/>
    <property type="match status" value="1"/>
</dbReference>
<dbReference type="GO" id="GO:0005524">
    <property type="term" value="F:ATP binding"/>
    <property type="evidence" value="ECO:0007669"/>
    <property type="project" value="UniProtKB-KW"/>
</dbReference>
<dbReference type="InterPro" id="IPR000014">
    <property type="entry name" value="PAS"/>
</dbReference>
<dbReference type="InterPro" id="IPR013767">
    <property type="entry name" value="PAS_fold"/>
</dbReference>
<dbReference type="SUPFAM" id="SSF55874">
    <property type="entry name" value="ATPase domain of HSP90 chaperone/DNA topoisomerase II/histidine kinase"/>
    <property type="match status" value="1"/>
</dbReference>
<evidence type="ECO:0000313" key="24">
    <source>
        <dbReference type="Proteomes" id="UP000281112"/>
    </source>
</evidence>
<dbReference type="PROSITE" id="PS50112">
    <property type="entry name" value="PAS"/>
    <property type="match status" value="1"/>
</dbReference>
<keyword evidence="5" id="KW-1003">Cell membrane</keyword>
<evidence type="ECO:0000256" key="1">
    <source>
        <dbReference type="ARBA" id="ARBA00000085"/>
    </source>
</evidence>
<evidence type="ECO:0000256" key="8">
    <source>
        <dbReference type="ARBA" id="ARBA00022692"/>
    </source>
</evidence>
<proteinExistence type="predicted"/>
<evidence type="ECO:0000256" key="17">
    <source>
        <dbReference type="SAM" id="Coils"/>
    </source>
</evidence>
<dbReference type="InterPro" id="IPR011006">
    <property type="entry name" value="CheY-like_superfamily"/>
</dbReference>
<dbReference type="SUPFAM" id="SSF55785">
    <property type="entry name" value="PYP-like sensor domain (PAS domain)"/>
    <property type="match status" value="1"/>
</dbReference>
<evidence type="ECO:0000256" key="6">
    <source>
        <dbReference type="ARBA" id="ARBA00022553"/>
    </source>
</evidence>
<keyword evidence="18" id="KW-0472">Membrane</keyword>
<dbReference type="InterPro" id="IPR001789">
    <property type="entry name" value="Sig_transdc_resp-reg_receiver"/>
</dbReference>
<evidence type="ECO:0000256" key="9">
    <source>
        <dbReference type="ARBA" id="ARBA00022741"/>
    </source>
</evidence>
<dbReference type="InterPro" id="IPR035965">
    <property type="entry name" value="PAS-like_dom_sf"/>
</dbReference>
<dbReference type="Gene3D" id="3.30.450.20">
    <property type="entry name" value="PAS domain"/>
    <property type="match status" value="2"/>
</dbReference>
<dbReference type="SUPFAM" id="SSF47384">
    <property type="entry name" value="Homodimeric domain of signal transducing histidine kinase"/>
    <property type="match status" value="1"/>
</dbReference>
<dbReference type="Gene3D" id="1.10.287.130">
    <property type="match status" value="1"/>
</dbReference>
<dbReference type="PROSITE" id="PS50109">
    <property type="entry name" value="HIS_KIN"/>
    <property type="match status" value="1"/>
</dbReference>
<feature type="transmembrane region" description="Helical" evidence="18">
    <location>
        <begin position="6"/>
        <end position="25"/>
    </location>
</feature>
<dbReference type="NCBIfam" id="TIGR00229">
    <property type="entry name" value="sensory_box"/>
    <property type="match status" value="1"/>
</dbReference>
<dbReference type="SMART" id="SM00387">
    <property type="entry name" value="HATPase_c"/>
    <property type="match status" value="1"/>
</dbReference>
<dbReference type="Gene3D" id="3.30.565.10">
    <property type="entry name" value="Histidine kinase-like ATPase, C-terminal domain"/>
    <property type="match status" value="1"/>
</dbReference>
<dbReference type="GO" id="GO:0000155">
    <property type="term" value="F:phosphorelay sensor kinase activity"/>
    <property type="evidence" value="ECO:0007669"/>
    <property type="project" value="InterPro"/>
</dbReference>
<evidence type="ECO:0000256" key="13">
    <source>
        <dbReference type="ARBA" id="ARBA00022989"/>
    </source>
</evidence>
<dbReference type="AlphaFoldDB" id="A0A3N9TAA1"/>
<dbReference type="InterPro" id="IPR005467">
    <property type="entry name" value="His_kinase_dom"/>
</dbReference>
<dbReference type="SUPFAM" id="SSF52172">
    <property type="entry name" value="CheY-like"/>
    <property type="match status" value="1"/>
</dbReference>
<dbReference type="Pfam" id="PF00989">
    <property type="entry name" value="PAS"/>
    <property type="match status" value="1"/>
</dbReference>
<comment type="catalytic activity">
    <reaction evidence="1">
        <text>ATP + protein L-histidine = ADP + protein N-phospho-L-histidine.</text>
        <dbReference type="EC" id="2.7.13.3"/>
    </reaction>
</comment>
<reference evidence="23 24" key="1">
    <citation type="submission" date="2018-11" db="EMBL/GenBank/DDBJ databases">
        <title>Vibrio LJC006 sp. nov., isolated from seawater during the bloom of the enteromorpha.</title>
        <authorList>
            <person name="Liang J."/>
        </authorList>
    </citation>
    <scope>NUCLEOTIDE SEQUENCE [LARGE SCALE GENOMIC DNA]</scope>
    <source>
        <strain evidence="23 24">LJC006</strain>
    </source>
</reference>
<dbReference type="EC" id="2.7.13.3" evidence="4"/>
<evidence type="ECO:0000259" key="19">
    <source>
        <dbReference type="PROSITE" id="PS50109"/>
    </source>
</evidence>
<feature type="transmembrane region" description="Helical" evidence="18">
    <location>
        <begin position="322"/>
        <end position="341"/>
    </location>
</feature>
<keyword evidence="8 18" id="KW-0812">Transmembrane</keyword>
<evidence type="ECO:0000259" key="20">
    <source>
        <dbReference type="PROSITE" id="PS50110"/>
    </source>
</evidence>
<dbReference type="SMART" id="SM00091">
    <property type="entry name" value="PAS"/>
    <property type="match status" value="1"/>
</dbReference>
<evidence type="ECO:0000256" key="3">
    <source>
        <dbReference type="ARBA" id="ARBA00004651"/>
    </source>
</evidence>
<evidence type="ECO:0000256" key="10">
    <source>
        <dbReference type="ARBA" id="ARBA00022777"/>
    </source>
</evidence>
<evidence type="ECO:0000256" key="18">
    <source>
        <dbReference type="SAM" id="Phobius"/>
    </source>
</evidence>
<protein>
    <recommendedName>
        <fullName evidence="4">histidine kinase</fullName>
        <ecNumber evidence="4">2.7.13.3</ecNumber>
    </recommendedName>
</protein>
<dbReference type="SMART" id="SM00448">
    <property type="entry name" value="REC"/>
    <property type="match status" value="1"/>
</dbReference>
<evidence type="ECO:0000256" key="14">
    <source>
        <dbReference type="ARBA" id="ARBA00023012"/>
    </source>
</evidence>
<dbReference type="InterPro" id="IPR004358">
    <property type="entry name" value="Sig_transdc_His_kin-like_C"/>
</dbReference>
<keyword evidence="7" id="KW-0808">Transferase</keyword>
<dbReference type="EMBL" id="RJVQ01000018">
    <property type="protein sequence ID" value="RQW61077.1"/>
    <property type="molecule type" value="Genomic_DNA"/>
</dbReference>
<keyword evidence="12" id="KW-0067">ATP-binding</keyword>
<gene>
    <name evidence="23" type="ORF">EES38_21240</name>
</gene>
<dbReference type="InterPro" id="IPR003661">
    <property type="entry name" value="HisK_dim/P_dom"/>
</dbReference>
<dbReference type="Proteomes" id="UP000281112">
    <property type="component" value="Unassembled WGS sequence"/>
</dbReference>
<dbReference type="Pfam" id="PF02518">
    <property type="entry name" value="HATPase_c"/>
    <property type="match status" value="1"/>
</dbReference>
<evidence type="ECO:0000256" key="2">
    <source>
        <dbReference type="ARBA" id="ARBA00004533"/>
    </source>
</evidence>
<dbReference type="InterPro" id="IPR048760">
    <property type="entry name" value="VP0354-like_sensor_dom"/>
</dbReference>
<comment type="caution">
    <text evidence="23">The sequence shown here is derived from an EMBL/GenBank/DDBJ whole genome shotgun (WGS) entry which is preliminary data.</text>
</comment>
<dbReference type="GO" id="GO:0006355">
    <property type="term" value="P:regulation of DNA-templated transcription"/>
    <property type="evidence" value="ECO:0007669"/>
    <property type="project" value="InterPro"/>
</dbReference>
<evidence type="ECO:0000256" key="5">
    <source>
        <dbReference type="ARBA" id="ARBA00022475"/>
    </source>
</evidence>
<feature type="domain" description="PAS" evidence="21">
    <location>
        <begin position="353"/>
        <end position="389"/>
    </location>
</feature>
<dbReference type="GO" id="GO:0005886">
    <property type="term" value="C:plasma membrane"/>
    <property type="evidence" value="ECO:0007669"/>
    <property type="project" value="UniProtKB-SubCell"/>
</dbReference>
<evidence type="ECO:0000256" key="11">
    <source>
        <dbReference type="ARBA" id="ARBA00022801"/>
    </source>
</evidence>
<keyword evidence="14" id="KW-0902">Two-component regulatory system</keyword>
<dbReference type="Pfam" id="PF01627">
    <property type="entry name" value="Hpt"/>
    <property type="match status" value="1"/>
</dbReference>
<evidence type="ECO:0000313" key="23">
    <source>
        <dbReference type="EMBL" id="RQW61077.1"/>
    </source>
</evidence>
<feature type="modified residue" description="4-aspartylphosphate" evidence="16">
    <location>
        <position position="944"/>
    </location>
</feature>
<dbReference type="PROSITE" id="PS50894">
    <property type="entry name" value="HPT"/>
    <property type="match status" value="1"/>
</dbReference>
<dbReference type="InterPro" id="IPR036097">
    <property type="entry name" value="HisK_dim/P_sf"/>
</dbReference>
<dbReference type="GO" id="GO:0016787">
    <property type="term" value="F:hydrolase activity"/>
    <property type="evidence" value="ECO:0007669"/>
    <property type="project" value="UniProtKB-KW"/>
</dbReference>
<dbReference type="InterPro" id="IPR036890">
    <property type="entry name" value="HATPase_C_sf"/>
</dbReference>
<dbReference type="SUPFAM" id="SSF103190">
    <property type="entry name" value="Sensory domain-like"/>
    <property type="match status" value="1"/>
</dbReference>
<dbReference type="RefSeq" id="WP_124939207.1">
    <property type="nucleotide sequence ID" value="NZ_RJVQ01000018.1"/>
</dbReference>
<dbReference type="PANTHER" id="PTHR45339">
    <property type="entry name" value="HYBRID SIGNAL TRANSDUCTION HISTIDINE KINASE J"/>
    <property type="match status" value="1"/>
</dbReference>
<keyword evidence="24" id="KW-1185">Reference proteome</keyword>
<feature type="modified residue" description="Phosphohistidine" evidence="15">
    <location>
        <position position="1091"/>
    </location>
</feature>
<comment type="subcellular location">
    <subcellularLocation>
        <location evidence="2">Cell inner membrane</location>
    </subcellularLocation>
    <subcellularLocation>
        <location evidence="3">Cell membrane</location>
        <topology evidence="3">Multi-pass membrane protein</topology>
    </subcellularLocation>
</comment>
<accession>A0A3N9TAA1</accession>
<evidence type="ECO:0000259" key="21">
    <source>
        <dbReference type="PROSITE" id="PS50112"/>
    </source>
</evidence>
<dbReference type="SMART" id="SM00388">
    <property type="entry name" value="HisKA"/>
    <property type="match status" value="1"/>
</dbReference>
<dbReference type="CDD" id="cd17546">
    <property type="entry name" value="REC_hyHK_CKI1_RcsC-like"/>
    <property type="match status" value="1"/>
</dbReference>
<evidence type="ECO:0000256" key="12">
    <source>
        <dbReference type="ARBA" id="ARBA00022840"/>
    </source>
</evidence>
<feature type="coiled-coil region" evidence="17">
    <location>
        <begin position="473"/>
        <end position="500"/>
    </location>
</feature>
<dbReference type="CDD" id="cd00082">
    <property type="entry name" value="HisKA"/>
    <property type="match status" value="1"/>
</dbReference>
<name>A0A3N9TAA1_9VIBR</name>
<evidence type="ECO:0000259" key="22">
    <source>
        <dbReference type="PROSITE" id="PS50894"/>
    </source>
</evidence>
<dbReference type="PROSITE" id="PS50110">
    <property type="entry name" value="RESPONSE_REGULATORY"/>
    <property type="match status" value="1"/>
</dbReference>
<organism evidence="23 24">
    <name type="scientific">Vibrio viridaestus</name>
    <dbReference type="NCBI Taxonomy" id="2487322"/>
    <lineage>
        <taxon>Bacteria</taxon>
        <taxon>Pseudomonadati</taxon>
        <taxon>Pseudomonadota</taxon>
        <taxon>Gammaproteobacteria</taxon>
        <taxon>Vibrionales</taxon>
        <taxon>Vibrionaceae</taxon>
        <taxon>Vibrio</taxon>
    </lineage>
</organism>
<keyword evidence="17" id="KW-0175">Coiled coil</keyword>
<feature type="domain" description="HPt" evidence="22">
    <location>
        <begin position="1052"/>
        <end position="1149"/>
    </location>
</feature>
<dbReference type="PANTHER" id="PTHR45339:SF5">
    <property type="entry name" value="HISTIDINE KINASE"/>
    <property type="match status" value="1"/>
</dbReference>
<dbReference type="OrthoDB" id="9810730at2"/>
<evidence type="ECO:0000256" key="16">
    <source>
        <dbReference type="PROSITE-ProRule" id="PRU00169"/>
    </source>
</evidence>
<keyword evidence="6 16" id="KW-0597">Phosphoprotein</keyword>
<dbReference type="Pfam" id="PF21623">
    <property type="entry name" value="HK_sensor_dom_bact"/>
    <property type="match status" value="1"/>
</dbReference>
<dbReference type="InterPro" id="IPR003594">
    <property type="entry name" value="HATPase_dom"/>
</dbReference>
<dbReference type="Gene3D" id="3.40.50.2300">
    <property type="match status" value="1"/>
</dbReference>
<dbReference type="Gene3D" id="1.20.120.160">
    <property type="entry name" value="HPT domain"/>
    <property type="match status" value="1"/>
</dbReference>
<dbReference type="CDD" id="cd16922">
    <property type="entry name" value="HATPase_EvgS-ArcB-TorS-like"/>
    <property type="match status" value="1"/>
</dbReference>
<sequence length="1149" mass="128395">MTRVFGWGAFFVSLLLSIYVTYLYSQYSTNEILSKTHSTLESETAEKVRLFQSEIAHDIDAIKFLHSTPPISGITRALASGGIDPDDNTSLTQWKARLSVIFKSFIENNADVRQLRLISVQDDGDEFLRVDRNGGRVVVMPQVRLQNKKEEPYYQYAKALAPDEVLVGAINLNREHGKIVYPLQPTFRVSMPIFYESGQRFGFLIINFDASELLSGLSQKDDLIDGVWLIDEHGHFIINSSDDIEFTEQLAPDITLNSQYRTMPATMSKMILLQHKQHADEVWYATQRAFTLGTNVDQKLHLIGVISKGKVDEVINGRRYEIAFFAGISILVIVVFVGVFYRSYAASMKLNKANSTFQAIVDSASDAVIGIKSNGKISTWNNAATQMLGVPYFSAVNQLLVEVLYLENENLGLKIKEVQKSKSSFTFKDSISSKGDVLIHVELRISPVLTASLRMLESYVITIRDVTSDVLAEAQLKQHNQELEQKVSERTHELKRHAEELEVAHKRAMEASQAKSNFISTISHEMRTPLNGMVGTLSLVRNESITAAQDKYLTMAENSVNTLAVLINDILDLSKIESGKLEVHHQRFSPKDVIEIMVQSCSVKAHEKNLAVEVDTTGISYQTVTSDPNRLKQIINNLLNNATKFTNDGAIRVVAATQLIEETTVRLNVDVFDTGIGIAQENQHRLFQPFSQEASDTATKFGGTGLGLSISRQLCELLHGSIGFESKQGEGSHFYFYIDMSSEGCELSTQNRVLDSKRVGIAVHSDTLDVSLSRMIEDWGGQAVSLLKPDIELITQLNALIIEEDYLHYETLMQLGQSTPQLNIIKLSSDTHLPPHTIDYRDGEVTILSQPIISSDLLNTLLGKTNFKAERNVKQDSITKQGNADFSGIRILVVDDNEINREVARGFLETWGADVFSANDGKQALEIIEANADAGSPFDCILMDCQMPIMDGYQCAKELRFNHSRYHTASVPIIAMTANAFSGEKEKCLAHGMSDYITKPVDSNILCEKLLRWTKSKRHSKQKLEAPMNNELRESQYAGWDRDSALKRMNGNEALFAKIVSIFEASSADYMNKLESVISEHDVEAIAQWSHKLKGLCGDIGGTTLREIMSEIETEARRGDACQDDIINAKYIEAKQEYAHLMTEIAKGK</sequence>
<keyword evidence="9" id="KW-0547">Nucleotide-binding</keyword>
<keyword evidence="13 18" id="KW-1133">Transmembrane helix</keyword>
<dbReference type="InterPro" id="IPR008207">
    <property type="entry name" value="Sig_transdc_His_kin_Hpt_dom"/>
</dbReference>
<evidence type="ECO:0000256" key="7">
    <source>
        <dbReference type="ARBA" id="ARBA00022679"/>
    </source>
</evidence>
<evidence type="ECO:0000256" key="15">
    <source>
        <dbReference type="PROSITE-ProRule" id="PRU00110"/>
    </source>
</evidence>
<dbReference type="PRINTS" id="PR00344">
    <property type="entry name" value="BCTRLSENSOR"/>
</dbReference>
<keyword evidence="10" id="KW-0418">Kinase</keyword>